<evidence type="ECO:0000313" key="1">
    <source>
        <dbReference type="EMBL" id="KAH9480990.1"/>
    </source>
</evidence>
<comment type="caution">
    <text evidence="1">The sequence shown here is derived from an EMBL/GenBank/DDBJ whole genome shotgun (WGS) entry which is preliminary data.</text>
</comment>
<dbReference type="EMBL" id="JAFIQS020000005">
    <property type="protein sequence ID" value="KAH9480990.1"/>
    <property type="molecule type" value="Genomic_DNA"/>
</dbReference>
<organism evidence="1 2">
    <name type="scientific">Psilocybe cubensis</name>
    <name type="common">Psychedelic mushroom</name>
    <name type="synonym">Stropharia cubensis</name>
    <dbReference type="NCBI Taxonomy" id="181762"/>
    <lineage>
        <taxon>Eukaryota</taxon>
        <taxon>Fungi</taxon>
        <taxon>Dikarya</taxon>
        <taxon>Basidiomycota</taxon>
        <taxon>Agaricomycotina</taxon>
        <taxon>Agaricomycetes</taxon>
        <taxon>Agaricomycetidae</taxon>
        <taxon>Agaricales</taxon>
        <taxon>Agaricineae</taxon>
        <taxon>Strophariaceae</taxon>
        <taxon>Psilocybe</taxon>
    </lineage>
</organism>
<keyword evidence="2" id="KW-1185">Reference proteome</keyword>
<accession>A0ACB8GZS0</accession>
<evidence type="ECO:0000313" key="2">
    <source>
        <dbReference type="Proteomes" id="UP000664032"/>
    </source>
</evidence>
<name>A0ACB8GZS0_PSICU</name>
<reference evidence="1" key="1">
    <citation type="submission" date="2021-10" db="EMBL/GenBank/DDBJ databases">
        <title>Psilocybe cubensis genome.</title>
        <authorList>
            <person name="Mckernan K.J."/>
            <person name="Crawford S."/>
            <person name="Trippe A."/>
            <person name="Kane L.T."/>
            <person name="Mclaughlin S."/>
        </authorList>
    </citation>
    <scope>NUCLEOTIDE SEQUENCE</scope>
    <source>
        <strain evidence="1">MGC-MH-2018</strain>
    </source>
</reference>
<dbReference type="Proteomes" id="UP000664032">
    <property type="component" value="Unassembled WGS sequence"/>
</dbReference>
<sequence length="126" mass="13832">MCADDTLLISLLFHTGVRFVKDNSDAGSTPIRGFSSNIPPVHRSEDAPDEEDGDCNVESTAVLFGVFGQLHTPRDAAGKAEYTAYVYRPMTVSPTAFSKLCHSNTIYEVLDITMVCLMDFSYVTLN</sequence>
<protein>
    <submittedName>
        <fullName evidence="1">Uncharacterized protein</fullName>
    </submittedName>
</protein>
<gene>
    <name evidence="1" type="ORF">JR316_0005508</name>
</gene>
<proteinExistence type="predicted"/>